<reference evidence="1" key="1">
    <citation type="journal article" date="2022" name="Int. J. Mol. Sci.">
        <title>Draft Genome of Tanacetum Coccineum: Genomic Comparison of Closely Related Tanacetum-Family Plants.</title>
        <authorList>
            <person name="Yamashiro T."/>
            <person name="Shiraishi A."/>
            <person name="Nakayama K."/>
            <person name="Satake H."/>
        </authorList>
    </citation>
    <scope>NUCLEOTIDE SEQUENCE</scope>
</reference>
<reference evidence="1" key="2">
    <citation type="submission" date="2022-01" db="EMBL/GenBank/DDBJ databases">
        <authorList>
            <person name="Yamashiro T."/>
            <person name="Shiraishi A."/>
            <person name="Satake H."/>
            <person name="Nakayama K."/>
        </authorList>
    </citation>
    <scope>NUCLEOTIDE SEQUENCE</scope>
</reference>
<organism evidence="1 2">
    <name type="scientific">Tanacetum coccineum</name>
    <dbReference type="NCBI Taxonomy" id="301880"/>
    <lineage>
        <taxon>Eukaryota</taxon>
        <taxon>Viridiplantae</taxon>
        <taxon>Streptophyta</taxon>
        <taxon>Embryophyta</taxon>
        <taxon>Tracheophyta</taxon>
        <taxon>Spermatophyta</taxon>
        <taxon>Magnoliopsida</taxon>
        <taxon>eudicotyledons</taxon>
        <taxon>Gunneridae</taxon>
        <taxon>Pentapetalae</taxon>
        <taxon>asterids</taxon>
        <taxon>campanulids</taxon>
        <taxon>Asterales</taxon>
        <taxon>Asteraceae</taxon>
        <taxon>Asteroideae</taxon>
        <taxon>Anthemideae</taxon>
        <taxon>Anthemidinae</taxon>
        <taxon>Tanacetum</taxon>
    </lineage>
</organism>
<proteinExistence type="predicted"/>
<comment type="caution">
    <text evidence="1">The sequence shown here is derived from an EMBL/GenBank/DDBJ whole genome shotgun (WGS) entry which is preliminary data.</text>
</comment>
<name>A0ABQ5HFZ4_9ASTR</name>
<evidence type="ECO:0000313" key="1">
    <source>
        <dbReference type="EMBL" id="GJT86806.1"/>
    </source>
</evidence>
<evidence type="ECO:0000313" key="2">
    <source>
        <dbReference type="Proteomes" id="UP001151760"/>
    </source>
</evidence>
<sequence>MCSRMLMGRFLCAKCLETGDSLQHLPFSPATNPLYPGRLVAGDTFPGRLVAGDTFPGRYVARDKSNGKARRGYLPGRHRGAHIVSVKQIIATVEGFPGRHVAQDTNFIK</sequence>
<dbReference type="Proteomes" id="UP001151760">
    <property type="component" value="Unassembled WGS sequence"/>
</dbReference>
<protein>
    <submittedName>
        <fullName evidence="1">Uncharacterized protein</fullName>
    </submittedName>
</protein>
<keyword evidence="2" id="KW-1185">Reference proteome</keyword>
<accession>A0ABQ5HFZ4</accession>
<dbReference type="EMBL" id="BQNB010019582">
    <property type="protein sequence ID" value="GJT86806.1"/>
    <property type="molecule type" value="Genomic_DNA"/>
</dbReference>
<gene>
    <name evidence="1" type="ORF">Tco_1068523</name>
</gene>